<dbReference type="GeneID" id="37070083"/>
<keyword evidence="1" id="KW-0732">Signal</keyword>
<comment type="caution">
    <text evidence="2">The sequence shown here is derived from an EMBL/GenBank/DDBJ whole genome shotgun (WGS) entry which is preliminary data.</text>
</comment>
<reference evidence="2 3" key="1">
    <citation type="submission" date="2016-12" db="EMBL/GenBank/DDBJ databases">
        <title>The genomes of Aspergillus section Nigri reveals drivers in fungal speciation.</title>
        <authorList>
            <consortium name="DOE Joint Genome Institute"/>
            <person name="Vesth T.C."/>
            <person name="Nybo J."/>
            <person name="Theobald S."/>
            <person name="Brandl J."/>
            <person name="Frisvad J.C."/>
            <person name="Nielsen K.F."/>
            <person name="Lyhne E.K."/>
            <person name="Kogle M.E."/>
            <person name="Kuo A."/>
            <person name="Riley R."/>
            <person name="Clum A."/>
            <person name="Nolan M."/>
            <person name="Lipzen A."/>
            <person name="Salamov A."/>
            <person name="Henrissat B."/>
            <person name="Wiebenga A."/>
            <person name="De Vries R.P."/>
            <person name="Grigoriev I.V."/>
            <person name="Mortensen U.H."/>
            <person name="Andersen M.R."/>
            <person name="Baker S.E."/>
        </authorList>
    </citation>
    <scope>NUCLEOTIDE SEQUENCE [LARGE SCALE GENOMIC DNA]</scope>
    <source>
        <strain evidence="2 3">CBS 117.55</strain>
    </source>
</reference>
<evidence type="ECO:0000313" key="2">
    <source>
        <dbReference type="EMBL" id="PWY88139.1"/>
    </source>
</evidence>
<dbReference type="VEuPathDB" id="FungiDB:BO70DRAFT_426985"/>
<gene>
    <name evidence="2" type="ORF">BO70DRAFT_426985</name>
</gene>
<dbReference type="OrthoDB" id="4435532at2759"/>
<keyword evidence="3" id="KW-1185">Reference proteome</keyword>
<name>A0A317WNU0_9EURO</name>
<organism evidence="2 3">
    <name type="scientific">Aspergillus heteromorphus CBS 117.55</name>
    <dbReference type="NCBI Taxonomy" id="1448321"/>
    <lineage>
        <taxon>Eukaryota</taxon>
        <taxon>Fungi</taxon>
        <taxon>Dikarya</taxon>
        <taxon>Ascomycota</taxon>
        <taxon>Pezizomycotina</taxon>
        <taxon>Eurotiomycetes</taxon>
        <taxon>Eurotiomycetidae</taxon>
        <taxon>Eurotiales</taxon>
        <taxon>Aspergillaceae</taxon>
        <taxon>Aspergillus</taxon>
        <taxon>Aspergillus subgen. Circumdati</taxon>
    </lineage>
</organism>
<dbReference type="EMBL" id="MSFL01000005">
    <property type="protein sequence ID" value="PWY88139.1"/>
    <property type="molecule type" value="Genomic_DNA"/>
</dbReference>
<feature type="signal peptide" evidence="1">
    <location>
        <begin position="1"/>
        <end position="17"/>
    </location>
</feature>
<sequence length="118" mass="13548">MNFLLVLFLGLLQIVSAARSGTYHAGWSPTNEWVETDANFASETGIDRYLYTSGGWPYEYTITIHVNEVQGTFGSTYVFYETTDEYRLTVWTRGDHSVSFNTNDDYILQVKVIEGWHT</sequence>
<dbReference type="AlphaFoldDB" id="A0A317WNU0"/>
<evidence type="ECO:0000313" key="3">
    <source>
        <dbReference type="Proteomes" id="UP000247233"/>
    </source>
</evidence>
<proteinExistence type="predicted"/>
<evidence type="ECO:0000256" key="1">
    <source>
        <dbReference type="SAM" id="SignalP"/>
    </source>
</evidence>
<accession>A0A317WNU0</accession>
<dbReference type="Proteomes" id="UP000247233">
    <property type="component" value="Unassembled WGS sequence"/>
</dbReference>
<dbReference type="RefSeq" id="XP_025401675.1">
    <property type="nucleotide sequence ID" value="XM_025547846.1"/>
</dbReference>
<protein>
    <submittedName>
        <fullName evidence="2">Uncharacterized protein</fullName>
    </submittedName>
</protein>
<feature type="chain" id="PRO_5016288815" evidence="1">
    <location>
        <begin position="18"/>
        <end position="118"/>
    </location>
</feature>